<keyword evidence="2" id="KW-0560">Oxidoreductase</keyword>
<comment type="caution">
    <text evidence="4">The sequence shown here is derived from an EMBL/GenBank/DDBJ whole genome shotgun (WGS) entry which is preliminary data.</text>
</comment>
<evidence type="ECO:0000313" key="5">
    <source>
        <dbReference type="Proteomes" id="UP000188879"/>
    </source>
</evidence>
<dbReference type="Pfam" id="PF01266">
    <property type="entry name" value="DAO"/>
    <property type="match status" value="1"/>
</dbReference>
<dbReference type="AlphaFoldDB" id="A0A1V2H7B8"/>
<dbReference type="PANTHER" id="PTHR13847">
    <property type="entry name" value="SARCOSINE DEHYDROGENASE-RELATED"/>
    <property type="match status" value="1"/>
</dbReference>
<protein>
    <submittedName>
        <fullName evidence="4">D-amino-acid oxidase</fullName>
    </submittedName>
</protein>
<organism evidence="4 5">
    <name type="scientific">Teichococcus deserti</name>
    <dbReference type="NCBI Taxonomy" id="1817963"/>
    <lineage>
        <taxon>Bacteria</taxon>
        <taxon>Pseudomonadati</taxon>
        <taxon>Pseudomonadota</taxon>
        <taxon>Alphaproteobacteria</taxon>
        <taxon>Acetobacterales</taxon>
        <taxon>Roseomonadaceae</taxon>
        <taxon>Roseomonas</taxon>
    </lineage>
</organism>
<gene>
    <name evidence="4" type="ORF">BKE38_02595</name>
</gene>
<dbReference type="GO" id="GO:0055130">
    <property type="term" value="P:D-alanine catabolic process"/>
    <property type="evidence" value="ECO:0007669"/>
    <property type="project" value="TreeGrafter"/>
</dbReference>
<dbReference type="OrthoDB" id="9787190at2"/>
<evidence type="ECO:0000259" key="3">
    <source>
        <dbReference type="Pfam" id="PF01266"/>
    </source>
</evidence>
<keyword evidence="5" id="KW-1185">Reference proteome</keyword>
<dbReference type="Gene3D" id="3.50.50.60">
    <property type="entry name" value="FAD/NAD(P)-binding domain"/>
    <property type="match status" value="1"/>
</dbReference>
<dbReference type="Proteomes" id="UP000188879">
    <property type="component" value="Unassembled WGS sequence"/>
</dbReference>
<dbReference type="GO" id="GO:0005886">
    <property type="term" value="C:plasma membrane"/>
    <property type="evidence" value="ECO:0007669"/>
    <property type="project" value="TreeGrafter"/>
</dbReference>
<proteinExistence type="inferred from homology"/>
<reference evidence="4 5" key="1">
    <citation type="submission" date="2016-10" db="EMBL/GenBank/DDBJ databases">
        <title>Draft Genome sequence of Roseomonas sp. strain M3.</title>
        <authorList>
            <person name="Subhash Y."/>
            <person name="Lee S."/>
        </authorList>
    </citation>
    <scope>NUCLEOTIDE SEQUENCE [LARGE SCALE GENOMIC DNA]</scope>
    <source>
        <strain evidence="4 5">M3</strain>
    </source>
</reference>
<feature type="domain" description="FAD dependent oxidoreductase" evidence="3">
    <location>
        <begin position="19"/>
        <end position="417"/>
    </location>
</feature>
<dbReference type="InterPro" id="IPR036188">
    <property type="entry name" value="FAD/NAD-bd_sf"/>
</dbReference>
<dbReference type="Gene3D" id="3.30.9.10">
    <property type="entry name" value="D-Amino Acid Oxidase, subunit A, domain 2"/>
    <property type="match status" value="1"/>
</dbReference>
<dbReference type="InterPro" id="IPR006076">
    <property type="entry name" value="FAD-dep_OxRdtase"/>
</dbReference>
<evidence type="ECO:0000256" key="2">
    <source>
        <dbReference type="ARBA" id="ARBA00023002"/>
    </source>
</evidence>
<dbReference type="GO" id="GO:0008718">
    <property type="term" value="F:D-amino-acid dehydrogenase activity"/>
    <property type="evidence" value="ECO:0007669"/>
    <property type="project" value="TreeGrafter"/>
</dbReference>
<evidence type="ECO:0000256" key="1">
    <source>
        <dbReference type="ARBA" id="ARBA00009410"/>
    </source>
</evidence>
<dbReference type="EMBL" id="MLCO01000016">
    <property type="protein sequence ID" value="ONG58686.1"/>
    <property type="molecule type" value="Genomic_DNA"/>
</dbReference>
<comment type="similarity">
    <text evidence="1">Belongs to the DadA oxidoreductase family.</text>
</comment>
<evidence type="ECO:0000313" key="4">
    <source>
        <dbReference type="EMBL" id="ONG58686.1"/>
    </source>
</evidence>
<accession>A0A1V2H7B8</accession>
<sequence length="447" mass="48444">MSPPVDRVQDDAALPAEADVVVIGAGIAGITAAYYLAQAGKRVAVLEKGVVAGEQSSRNWGWCRVQNRDEREIPLAQRSMEQWEKLVAETGADLGFRRTGLVYVTDSPSELATWQKWVDMARTYQQHSRMLTGDEARELTPGNTQSHRWIGGVQSPSDGMAEPAKAVPAIAEAARRLGATIHQRCAVRGLDTTAGRVSGVFTERGRIAAPVVLLAAGAWSSMFLRRHDIDLPQSSVRSTIFATEVAPQVTPGGLATPGVTIGRRRDGSYIIAAANRGQIELTPQGIRYARKFWPTLMERRKSVTWGFGGSFFRGPGAHYGKWSFDKPTVFEQEDMRTLDPMPNTSIIPAALAKIANSWPDFAGVKIRQSWGGWIDSTPDAVPVIDQVAAMPGLWLSTGYSGHGFGIGPGAGRLTADLILGKPPIVDPTAFRYARLVDGSPIRRPGMF</sequence>
<dbReference type="RefSeq" id="WP_076955817.1">
    <property type="nucleotide sequence ID" value="NZ_MLCO01000016.1"/>
</dbReference>
<dbReference type="SUPFAM" id="SSF51905">
    <property type="entry name" value="FAD/NAD(P)-binding domain"/>
    <property type="match status" value="1"/>
</dbReference>
<name>A0A1V2H7B8_9PROT</name>
<dbReference type="PANTHER" id="PTHR13847:SF280">
    <property type="entry name" value="D-AMINO ACID DEHYDROGENASE"/>
    <property type="match status" value="1"/>
</dbReference>
<dbReference type="GO" id="GO:0005737">
    <property type="term" value="C:cytoplasm"/>
    <property type="evidence" value="ECO:0007669"/>
    <property type="project" value="TreeGrafter"/>
</dbReference>